<dbReference type="PROSITE" id="PS50050">
    <property type="entry name" value="TNFR_NGFR_2"/>
    <property type="match status" value="1"/>
</dbReference>
<dbReference type="eggNOG" id="KOG3525">
    <property type="taxonomic scope" value="Eukaryota"/>
</dbReference>
<dbReference type="GeneID" id="5879024"/>
<gene>
    <name evidence="4" type="ORF">EDI_251440</name>
</gene>
<dbReference type="InterPro" id="IPR006212">
    <property type="entry name" value="Furin_repeat"/>
</dbReference>
<dbReference type="PANTHER" id="PTHR45756:SF1">
    <property type="entry name" value="PROTEIN KINASE DOMAIN CONTAINING PROTEIN"/>
    <property type="match status" value="1"/>
</dbReference>
<dbReference type="Proteomes" id="UP000008076">
    <property type="component" value="Unassembled WGS sequence"/>
</dbReference>
<dbReference type="PANTHER" id="PTHR45756">
    <property type="entry name" value="PALMITOYLTRANSFERASE"/>
    <property type="match status" value="1"/>
</dbReference>
<dbReference type="KEGG" id="edi:EDI_251440"/>
<keyword evidence="5" id="KW-1185">Reference proteome</keyword>
<dbReference type="SMART" id="SM00261">
    <property type="entry name" value="FU"/>
    <property type="match status" value="4"/>
</dbReference>
<dbReference type="RefSeq" id="XP_001734128.1">
    <property type="nucleotide sequence ID" value="XM_001734076.1"/>
</dbReference>
<dbReference type="OrthoDB" id="300641at2759"/>
<dbReference type="InterPro" id="IPR053215">
    <property type="entry name" value="TKL_Ser/Thr_kinase"/>
</dbReference>
<dbReference type="InterPro" id="IPR001368">
    <property type="entry name" value="TNFR/NGFR_Cys_rich_reg"/>
</dbReference>
<dbReference type="InterPro" id="IPR009030">
    <property type="entry name" value="Growth_fac_rcpt_cys_sf"/>
</dbReference>
<proteinExistence type="predicted"/>
<evidence type="ECO:0000256" key="1">
    <source>
        <dbReference type="PROSITE-ProRule" id="PRU00206"/>
    </source>
</evidence>
<feature type="signal peptide" evidence="2">
    <location>
        <begin position="1"/>
        <end position="18"/>
    </location>
</feature>
<sequence length="462" mass="52122">MFFFLSLVSLTLSNDCNAFCSECKNGRCIKCKENFINNNGKCIYFKQEILNCQLYIEGCVLCNHGYYLSNGNCIQVNLPNCIEHDQTGSCIQCITGYFINDKGLCQSCPPNCIECIANKCSICEDGYYLINETCIKGNIKHCERYDSLGNCDTCSFGYGVNNGLCEVCKVKDCQDCSLYDECLLCNGGNKRLFNNSCQDFIPTQNCKEYDTDFIECLDCEKGYYLEKSHCFSCPLHCAYCNSDHCNQCDDHYFYDGKRCSRCFLKNCIKCSSSDTCTQCEDGYYLYNNVCHKKIKHCKKESKLKCQECDEGFYLTVGICIQGVAHCLSHKNHGQCLQCAPGYFLTENYLCSQCHSSCKTCEGSSILCTSCHTGFIGKDSQCLTCMDKFCSKCTIDGTYCSECESDAYENHNGVCESCQRDCHQCDGHGHCNYCYNGSQNKTEFSQDGTCLYSEKNDEGNGFY</sequence>
<dbReference type="InterPro" id="IPR000742">
    <property type="entry name" value="EGF"/>
</dbReference>
<organism evidence="5">
    <name type="scientific">Entamoeba dispar (strain ATCC PRA-260 / SAW760)</name>
    <dbReference type="NCBI Taxonomy" id="370354"/>
    <lineage>
        <taxon>Eukaryota</taxon>
        <taxon>Amoebozoa</taxon>
        <taxon>Evosea</taxon>
        <taxon>Archamoebae</taxon>
        <taxon>Mastigamoebida</taxon>
        <taxon>Entamoebidae</taxon>
        <taxon>Entamoeba</taxon>
    </lineage>
</organism>
<evidence type="ECO:0000313" key="4">
    <source>
        <dbReference type="EMBL" id="EDR29708.1"/>
    </source>
</evidence>
<dbReference type="OMA" id="TGCQYCV"/>
<protein>
    <recommendedName>
        <fullName evidence="3">TNFR-Cys domain-containing protein</fullName>
    </recommendedName>
</protein>
<dbReference type="SUPFAM" id="SSF57184">
    <property type="entry name" value="Growth factor receptor domain"/>
    <property type="match status" value="3"/>
</dbReference>
<comment type="caution">
    <text evidence="1">Lacks conserved residue(s) required for the propagation of feature annotation.</text>
</comment>
<dbReference type="Gene3D" id="2.10.220.10">
    <property type="entry name" value="Hormone Receptor, Insulin-like Growth Factor Receptor 1, Chain A, domain 2"/>
    <property type="match status" value="3"/>
</dbReference>
<keyword evidence="2" id="KW-0732">Signal</keyword>
<dbReference type="SMART" id="SM00181">
    <property type="entry name" value="EGF"/>
    <property type="match status" value="6"/>
</dbReference>
<evidence type="ECO:0000313" key="5">
    <source>
        <dbReference type="Proteomes" id="UP000008076"/>
    </source>
</evidence>
<dbReference type="VEuPathDB" id="AmoebaDB:EDI_251440"/>
<feature type="disulfide bond" evidence="1">
    <location>
        <begin position="357"/>
        <end position="370"/>
    </location>
</feature>
<dbReference type="AlphaFoldDB" id="B0E6W7"/>
<feature type="domain" description="TNFR-Cys" evidence="3">
    <location>
        <begin position="337"/>
        <end position="381"/>
    </location>
</feature>
<dbReference type="EMBL" id="DS547933">
    <property type="protein sequence ID" value="EDR29708.1"/>
    <property type="molecule type" value="Genomic_DNA"/>
</dbReference>
<feature type="disulfide bond" evidence="1">
    <location>
        <begin position="338"/>
        <end position="353"/>
    </location>
</feature>
<feature type="repeat" description="TNFR-Cys" evidence="1">
    <location>
        <begin position="337"/>
        <end position="381"/>
    </location>
</feature>
<reference evidence="5" key="1">
    <citation type="submission" date="2007-12" db="EMBL/GenBank/DDBJ databases">
        <title>Annotation of Entamoeba dispar SAW760.</title>
        <authorList>
            <person name="Lorenzi H."/>
            <person name="Inman J."/>
            <person name="Schobel S."/>
            <person name="Amedeo P."/>
            <person name="Caler E."/>
        </authorList>
    </citation>
    <scope>NUCLEOTIDE SEQUENCE [LARGE SCALE GENOMIC DNA]</scope>
    <source>
        <strain evidence="5">ATCC PRA-260 / SAW760</strain>
    </source>
</reference>
<keyword evidence="1" id="KW-1015">Disulfide bond</keyword>
<name>B0E6W7_ENTDS</name>
<accession>B0E6W7</accession>
<evidence type="ECO:0000256" key="2">
    <source>
        <dbReference type="SAM" id="SignalP"/>
    </source>
</evidence>
<evidence type="ECO:0000259" key="3">
    <source>
        <dbReference type="PROSITE" id="PS50050"/>
    </source>
</evidence>
<feature type="chain" id="PRO_5002749469" description="TNFR-Cys domain-containing protein" evidence="2">
    <location>
        <begin position="19"/>
        <end position="462"/>
    </location>
</feature>